<evidence type="ECO:0000313" key="2">
    <source>
        <dbReference type="Proteomes" id="UP000828251"/>
    </source>
</evidence>
<name>A0A9D4AE95_9ROSI</name>
<organism evidence="1 2">
    <name type="scientific">Gossypium stocksii</name>
    <dbReference type="NCBI Taxonomy" id="47602"/>
    <lineage>
        <taxon>Eukaryota</taxon>
        <taxon>Viridiplantae</taxon>
        <taxon>Streptophyta</taxon>
        <taxon>Embryophyta</taxon>
        <taxon>Tracheophyta</taxon>
        <taxon>Spermatophyta</taxon>
        <taxon>Magnoliopsida</taxon>
        <taxon>eudicotyledons</taxon>
        <taxon>Gunneridae</taxon>
        <taxon>Pentapetalae</taxon>
        <taxon>rosids</taxon>
        <taxon>malvids</taxon>
        <taxon>Malvales</taxon>
        <taxon>Malvaceae</taxon>
        <taxon>Malvoideae</taxon>
        <taxon>Gossypium</taxon>
    </lineage>
</organism>
<reference evidence="1 2" key="1">
    <citation type="journal article" date="2021" name="Plant Biotechnol. J.">
        <title>Multi-omics assisted identification of the key and species-specific regulatory components of drought-tolerant mechanisms in Gossypium stocksii.</title>
        <authorList>
            <person name="Yu D."/>
            <person name="Ke L."/>
            <person name="Zhang D."/>
            <person name="Wu Y."/>
            <person name="Sun Y."/>
            <person name="Mei J."/>
            <person name="Sun J."/>
            <person name="Sun Y."/>
        </authorList>
    </citation>
    <scope>NUCLEOTIDE SEQUENCE [LARGE SCALE GENOMIC DNA]</scope>
    <source>
        <strain evidence="2">cv. E1</strain>
        <tissue evidence="1">Leaf</tissue>
    </source>
</reference>
<protein>
    <submittedName>
        <fullName evidence="1">Uncharacterized protein</fullName>
    </submittedName>
</protein>
<gene>
    <name evidence="1" type="ORF">J1N35_008320</name>
</gene>
<accession>A0A9D4AE95</accession>
<dbReference type="EMBL" id="JAIQCV010000003">
    <property type="protein sequence ID" value="KAH1114942.1"/>
    <property type="molecule type" value="Genomic_DNA"/>
</dbReference>
<dbReference type="Proteomes" id="UP000828251">
    <property type="component" value="Unassembled WGS sequence"/>
</dbReference>
<comment type="caution">
    <text evidence="1">The sequence shown here is derived from an EMBL/GenBank/DDBJ whole genome shotgun (WGS) entry which is preliminary data.</text>
</comment>
<sequence>MKERISVKIVRHCGRKILKLFYKFSVSSNPIKFIKMENVDDEDVETVVALYCRNRSGHTEPIQLFNELADAKLAEDFTPLSEEHEVQDPCTEVSRAFVDR</sequence>
<evidence type="ECO:0000313" key="1">
    <source>
        <dbReference type="EMBL" id="KAH1114942.1"/>
    </source>
</evidence>
<keyword evidence="2" id="KW-1185">Reference proteome</keyword>
<proteinExistence type="predicted"/>
<dbReference type="AlphaFoldDB" id="A0A9D4AE95"/>